<reference evidence="6" key="1">
    <citation type="journal article" date="2021" name="PeerJ">
        <title>Extensive microbial diversity within the chicken gut microbiome revealed by metagenomics and culture.</title>
        <authorList>
            <person name="Gilroy R."/>
            <person name="Ravi A."/>
            <person name="Getino M."/>
            <person name="Pursley I."/>
            <person name="Horton D.L."/>
            <person name="Alikhan N.F."/>
            <person name="Baker D."/>
            <person name="Gharbi K."/>
            <person name="Hall N."/>
            <person name="Watson M."/>
            <person name="Adriaenssens E.M."/>
            <person name="Foster-Nyarko E."/>
            <person name="Jarju S."/>
            <person name="Secka A."/>
            <person name="Antonio M."/>
            <person name="Oren A."/>
            <person name="Chaudhuri R.R."/>
            <person name="La Ragione R."/>
            <person name="Hildebrand F."/>
            <person name="Pallen M.J."/>
        </authorList>
    </citation>
    <scope>NUCLEOTIDE SEQUENCE</scope>
    <source>
        <strain evidence="6">CHK179-5677</strain>
    </source>
</reference>
<dbReference type="PANTHER" id="PTHR46036">
    <property type="entry name" value="LACTOYLGLUTATHIONE LYASE"/>
    <property type="match status" value="1"/>
</dbReference>
<dbReference type="Proteomes" id="UP000760668">
    <property type="component" value="Unassembled WGS sequence"/>
</dbReference>
<dbReference type="SUPFAM" id="SSF54593">
    <property type="entry name" value="Glyoxalase/Bleomycin resistance protein/Dihydroxybiphenyl dioxygenase"/>
    <property type="match status" value="1"/>
</dbReference>
<dbReference type="AlphaFoldDB" id="A0A921MKS2"/>
<evidence type="ECO:0000313" key="6">
    <source>
        <dbReference type="EMBL" id="HJG86082.1"/>
    </source>
</evidence>
<protein>
    <recommendedName>
        <fullName evidence="2">Aldoketomutase</fullName>
    </recommendedName>
    <alternativeName>
        <fullName evidence="1">Ketone-aldehyde mutase</fullName>
    </alternativeName>
    <alternativeName>
        <fullName evidence="3">Methylglyoxalase</fullName>
    </alternativeName>
    <alternativeName>
        <fullName evidence="4">S-D-lactoylglutathione methylglyoxal lyase</fullName>
    </alternativeName>
</protein>
<dbReference type="GO" id="GO:0004462">
    <property type="term" value="F:lactoylglutathione lyase activity"/>
    <property type="evidence" value="ECO:0007669"/>
    <property type="project" value="TreeGrafter"/>
</dbReference>
<gene>
    <name evidence="6" type="ORF">K8V01_03480</name>
</gene>
<accession>A0A921MKS2</accession>
<dbReference type="InterPro" id="IPR037523">
    <property type="entry name" value="VOC_core"/>
</dbReference>
<feature type="domain" description="VOC" evidence="5">
    <location>
        <begin position="3"/>
        <end position="120"/>
    </location>
</feature>
<evidence type="ECO:0000313" key="7">
    <source>
        <dbReference type="Proteomes" id="UP000760668"/>
    </source>
</evidence>
<proteinExistence type="predicted"/>
<comment type="caution">
    <text evidence="6">The sequence shown here is derived from an EMBL/GenBank/DDBJ whole genome shotgun (WGS) entry which is preliminary data.</text>
</comment>
<evidence type="ECO:0000256" key="1">
    <source>
        <dbReference type="ARBA" id="ARBA00030291"/>
    </source>
</evidence>
<evidence type="ECO:0000256" key="4">
    <source>
        <dbReference type="ARBA" id="ARBA00033298"/>
    </source>
</evidence>
<evidence type="ECO:0000256" key="3">
    <source>
        <dbReference type="ARBA" id="ARBA00032460"/>
    </source>
</evidence>
<dbReference type="EMBL" id="DYUC01000025">
    <property type="protein sequence ID" value="HJG86082.1"/>
    <property type="molecule type" value="Genomic_DNA"/>
</dbReference>
<dbReference type="GO" id="GO:0019243">
    <property type="term" value="P:methylglyoxal catabolic process to D-lactate via S-lactoyl-glutathione"/>
    <property type="evidence" value="ECO:0007669"/>
    <property type="project" value="TreeGrafter"/>
</dbReference>
<dbReference type="InterPro" id="IPR029068">
    <property type="entry name" value="Glyas_Bleomycin-R_OHBP_Dase"/>
</dbReference>
<name>A0A921MKS2_9FIRM</name>
<evidence type="ECO:0000256" key="2">
    <source>
        <dbReference type="ARBA" id="ARBA00030892"/>
    </source>
</evidence>
<reference evidence="6" key="2">
    <citation type="submission" date="2021-09" db="EMBL/GenBank/DDBJ databases">
        <authorList>
            <person name="Gilroy R."/>
        </authorList>
    </citation>
    <scope>NUCLEOTIDE SEQUENCE</scope>
    <source>
        <strain evidence="6">CHK179-5677</strain>
    </source>
</reference>
<dbReference type="Gene3D" id="3.10.180.10">
    <property type="entry name" value="2,3-Dihydroxybiphenyl 1,2-Dioxygenase, domain 1"/>
    <property type="match status" value="1"/>
</dbReference>
<dbReference type="InterPro" id="IPR004360">
    <property type="entry name" value="Glyas_Fos-R_dOase_dom"/>
</dbReference>
<dbReference type="Pfam" id="PF00903">
    <property type="entry name" value="Glyoxalase"/>
    <property type="match status" value="1"/>
</dbReference>
<dbReference type="PANTHER" id="PTHR46036:SF5">
    <property type="entry name" value="LACTOYLGLUTATHIONE LYASE"/>
    <property type="match status" value="1"/>
</dbReference>
<dbReference type="PROSITE" id="PS51819">
    <property type="entry name" value="VOC"/>
    <property type="match status" value="1"/>
</dbReference>
<sequence>MLRFAHFNFNVLDLDRSLAFYREALELSPVRAKEAEDGSFKLVYLGDGETGFELELTWLKDRTEPYDLGECEFHLAFVTDRYDELYRRHREMGCVCFENPAMGIYFIEDPDGYWIEIVPARS</sequence>
<dbReference type="GO" id="GO:0005737">
    <property type="term" value="C:cytoplasm"/>
    <property type="evidence" value="ECO:0007669"/>
    <property type="project" value="TreeGrafter"/>
</dbReference>
<evidence type="ECO:0000259" key="5">
    <source>
        <dbReference type="PROSITE" id="PS51819"/>
    </source>
</evidence>
<organism evidence="6 7">
    <name type="scientific">Pseudoflavonifractor capillosus</name>
    <dbReference type="NCBI Taxonomy" id="106588"/>
    <lineage>
        <taxon>Bacteria</taxon>
        <taxon>Bacillati</taxon>
        <taxon>Bacillota</taxon>
        <taxon>Clostridia</taxon>
        <taxon>Eubacteriales</taxon>
        <taxon>Oscillospiraceae</taxon>
        <taxon>Pseudoflavonifractor</taxon>
    </lineage>
</organism>
<dbReference type="RefSeq" id="WP_294531978.1">
    <property type="nucleotide sequence ID" value="NZ_DYUC01000025.1"/>
</dbReference>